<name>A0A917FF39_9HYPH</name>
<keyword evidence="2" id="KW-0805">Transcription regulation</keyword>
<dbReference type="GO" id="GO:0010628">
    <property type="term" value="P:positive regulation of gene expression"/>
    <property type="evidence" value="ECO:0007669"/>
    <property type="project" value="TreeGrafter"/>
</dbReference>
<dbReference type="PROSITE" id="PS50931">
    <property type="entry name" value="HTH_LYSR"/>
    <property type="match status" value="1"/>
</dbReference>
<dbReference type="EMBL" id="BMCT01000005">
    <property type="protein sequence ID" value="GGF71914.1"/>
    <property type="molecule type" value="Genomic_DNA"/>
</dbReference>
<accession>A0A917FF39</accession>
<evidence type="ECO:0000256" key="3">
    <source>
        <dbReference type="ARBA" id="ARBA00023125"/>
    </source>
</evidence>
<dbReference type="InterPro" id="IPR000847">
    <property type="entry name" value="LysR_HTH_N"/>
</dbReference>
<keyword evidence="3" id="KW-0238">DNA-binding</keyword>
<gene>
    <name evidence="6" type="ORF">GCM10007301_34570</name>
</gene>
<dbReference type="PANTHER" id="PTHR30427">
    <property type="entry name" value="TRANSCRIPTIONAL ACTIVATOR PROTEIN LYSR"/>
    <property type="match status" value="1"/>
</dbReference>
<evidence type="ECO:0000256" key="2">
    <source>
        <dbReference type="ARBA" id="ARBA00023015"/>
    </source>
</evidence>
<keyword evidence="4" id="KW-0804">Transcription</keyword>
<reference evidence="6" key="1">
    <citation type="journal article" date="2014" name="Int. J. Syst. Evol. Microbiol.">
        <title>Complete genome sequence of Corynebacterium casei LMG S-19264T (=DSM 44701T), isolated from a smear-ripened cheese.</title>
        <authorList>
            <consortium name="US DOE Joint Genome Institute (JGI-PGF)"/>
            <person name="Walter F."/>
            <person name="Albersmeier A."/>
            <person name="Kalinowski J."/>
            <person name="Ruckert C."/>
        </authorList>
    </citation>
    <scope>NUCLEOTIDE SEQUENCE</scope>
    <source>
        <strain evidence="6">CCM 7897</strain>
    </source>
</reference>
<evidence type="ECO:0000256" key="4">
    <source>
        <dbReference type="ARBA" id="ARBA00023163"/>
    </source>
</evidence>
<feature type="domain" description="HTH lysR-type" evidence="5">
    <location>
        <begin position="3"/>
        <end position="60"/>
    </location>
</feature>
<dbReference type="GO" id="GO:0009089">
    <property type="term" value="P:lysine biosynthetic process via diaminopimelate"/>
    <property type="evidence" value="ECO:0007669"/>
    <property type="project" value="TreeGrafter"/>
</dbReference>
<dbReference type="InterPro" id="IPR036388">
    <property type="entry name" value="WH-like_DNA-bd_sf"/>
</dbReference>
<dbReference type="Pfam" id="PF00126">
    <property type="entry name" value="HTH_1"/>
    <property type="match status" value="1"/>
</dbReference>
<organism evidence="6 7">
    <name type="scientific">Azorhizobium oxalatiphilum</name>
    <dbReference type="NCBI Taxonomy" id="980631"/>
    <lineage>
        <taxon>Bacteria</taxon>
        <taxon>Pseudomonadati</taxon>
        <taxon>Pseudomonadota</taxon>
        <taxon>Alphaproteobacteria</taxon>
        <taxon>Hyphomicrobiales</taxon>
        <taxon>Xanthobacteraceae</taxon>
        <taxon>Azorhizobium</taxon>
    </lineage>
</organism>
<dbReference type="InterPro" id="IPR036390">
    <property type="entry name" value="WH_DNA-bd_sf"/>
</dbReference>
<keyword evidence="7" id="KW-1185">Reference proteome</keyword>
<evidence type="ECO:0000259" key="5">
    <source>
        <dbReference type="PROSITE" id="PS50931"/>
    </source>
</evidence>
<dbReference type="Pfam" id="PF03466">
    <property type="entry name" value="LysR_substrate"/>
    <property type="match status" value="1"/>
</dbReference>
<dbReference type="SUPFAM" id="SSF53850">
    <property type="entry name" value="Periplasmic binding protein-like II"/>
    <property type="match status" value="1"/>
</dbReference>
<evidence type="ECO:0000313" key="6">
    <source>
        <dbReference type="EMBL" id="GGF71914.1"/>
    </source>
</evidence>
<protein>
    <submittedName>
        <fullName evidence="6">LysR family transcriptional regulator</fullName>
    </submittedName>
</protein>
<reference evidence="6" key="2">
    <citation type="submission" date="2020-09" db="EMBL/GenBank/DDBJ databases">
        <authorList>
            <person name="Sun Q."/>
            <person name="Sedlacek I."/>
        </authorList>
    </citation>
    <scope>NUCLEOTIDE SEQUENCE</scope>
    <source>
        <strain evidence="6">CCM 7897</strain>
    </source>
</reference>
<sequence length="308" mass="32939">MSFDVRELAVLKAVIEKGSVTGAASVLNVSQPAVSRTLQQIEQRLGMPLFRRERQRLYPTHEAEILYRDVVQAVASMEEVARRARDLKEGRSGALRIATIAAFAHSILPRAVARLRARKPGLEFAIDVLTARDVAQRVATFRSDIGLLIDTANIAGISVEELCTFPFGCILPVAHPLAGRASLTIPQIASEPLICLSRTLPLGVLAHRLFEKHDLALRPTAEVSQSSVATALIASGAGIGLLDKSSMLAAMSEPLVFVPLAPAETIVGRLVLPVTGLRTAAAQAFRDELRVLVGEIAAADASFRSSAC</sequence>
<dbReference type="Gene3D" id="1.10.10.10">
    <property type="entry name" value="Winged helix-like DNA-binding domain superfamily/Winged helix DNA-binding domain"/>
    <property type="match status" value="1"/>
</dbReference>
<dbReference type="Gene3D" id="3.40.190.290">
    <property type="match status" value="1"/>
</dbReference>
<dbReference type="RefSeq" id="WP_188580834.1">
    <property type="nucleotide sequence ID" value="NZ_BMCT01000005.1"/>
</dbReference>
<comment type="caution">
    <text evidence="6">The sequence shown here is derived from an EMBL/GenBank/DDBJ whole genome shotgun (WGS) entry which is preliminary data.</text>
</comment>
<evidence type="ECO:0000256" key="1">
    <source>
        <dbReference type="ARBA" id="ARBA00009437"/>
    </source>
</evidence>
<comment type="similarity">
    <text evidence="1">Belongs to the LysR transcriptional regulatory family.</text>
</comment>
<dbReference type="AlphaFoldDB" id="A0A917FF39"/>
<dbReference type="SUPFAM" id="SSF46785">
    <property type="entry name" value="Winged helix' DNA-binding domain"/>
    <property type="match status" value="1"/>
</dbReference>
<proteinExistence type="inferred from homology"/>
<dbReference type="GO" id="GO:0003700">
    <property type="term" value="F:DNA-binding transcription factor activity"/>
    <property type="evidence" value="ECO:0007669"/>
    <property type="project" value="InterPro"/>
</dbReference>
<dbReference type="Proteomes" id="UP000606044">
    <property type="component" value="Unassembled WGS sequence"/>
</dbReference>
<dbReference type="PRINTS" id="PR00039">
    <property type="entry name" value="HTHLYSR"/>
</dbReference>
<dbReference type="PANTHER" id="PTHR30427:SF1">
    <property type="entry name" value="TRANSCRIPTIONAL ACTIVATOR PROTEIN LYSR"/>
    <property type="match status" value="1"/>
</dbReference>
<evidence type="ECO:0000313" key="7">
    <source>
        <dbReference type="Proteomes" id="UP000606044"/>
    </source>
</evidence>
<dbReference type="InterPro" id="IPR005119">
    <property type="entry name" value="LysR_subst-bd"/>
</dbReference>
<dbReference type="GO" id="GO:0043565">
    <property type="term" value="F:sequence-specific DNA binding"/>
    <property type="evidence" value="ECO:0007669"/>
    <property type="project" value="TreeGrafter"/>
</dbReference>